<organism evidence="5 6">
    <name type="scientific">Thermosporothrix hazakensis</name>
    <dbReference type="NCBI Taxonomy" id="644383"/>
    <lineage>
        <taxon>Bacteria</taxon>
        <taxon>Bacillati</taxon>
        <taxon>Chloroflexota</taxon>
        <taxon>Ktedonobacteria</taxon>
        <taxon>Ktedonobacterales</taxon>
        <taxon>Thermosporotrichaceae</taxon>
        <taxon>Thermosporothrix</taxon>
    </lineage>
</organism>
<evidence type="ECO:0000259" key="4">
    <source>
        <dbReference type="Pfam" id="PF03816"/>
    </source>
</evidence>
<evidence type="ECO:0000313" key="5">
    <source>
        <dbReference type="EMBL" id="PZW36022.1"/>
    </source>
</evidence>
<dbReference type="Gene3D" id="3.40.630.190">
    <property type="entry name" value="LCP protein"/>
    <property type="match status" value="1"/>
</dbReference>
<feature type="region of interest" description="Disordered" evidence="2">
    <location>
        <begin position="1"/>
        <end position="93"/>
    </location>
</feature>
<comment type="caution">
    <text evidence="5">The sequence shown here is derived from an EMBL/GenBank/DDBJ whole genome shotgun (WGS) entry which is preliminary data.</text>
</comment>
<evidence type="ECO:0000256" key="2">
    <source>
        <dbReference type="SAM" id="MobiDB-lite"/>
    </source>
</evidence>
<reference evidence="5 6" key="1">
    <citation type="submission" date="2018-06" db="EMBL/GenBank/DDBJ databases">
        <title>Genomic Encyclopedia of Archaeal and Bacterial Type Strains, Phase II (KMG-II): from individual species to whole genera.</title>
        <authorList>
            <person name="Goeker M."/>
        </authorList>
    </citation>
    <scope>NUCLEOTIDE SEQUENCE [LARGE SCALE GENOMIC DNA]</scope>
    <source>
        <strain evidence="5 6">ATCC BAA-1881</strain>
    </source>
</reference>
<sequence length="420" mass="45996">MSDKYQYGSDDPTVRSFSQEHHQNQGKLVLGGGAQGAQKRQPYQYPPQAPGHDYAPPVQQSHVRQSPGGPVYTPPASAQRPGPSPRNQPPKKGRIRRIGCLSLLVILAVLIIASLFVVPRVLAFGSAISTKAPLTTETGFMSTGDRVNLLVMGYGGGDHDGANLMDSLVTISMIPSTQHTSLVSVPRDLWVQVPPQSGQYGKINTVYQVGSNNGRDRVAGANMAAQKISEITGLDVKYWMMVDFNGFRKLIDAVGGVDINVPEGFTANYPKNDDPNIDASWIKVTFKKGYQHMNGETAIRYSRARYVLDNPAEGTDFARSVRQQTVIKATLAKLKSASTWPNFYGAMDALEKSVYTNMSLTDLGLFTMKMDMNDPKTARIGLSTQNVLAEGTADDGAYILTARENNWDLVKQYVQDQLYK</sequence>
<dbReference type="PANTHER" id="PTHR33392:SF6">
    <property type="entry name" value="POLYISOPRENYL-TEICHOIC ACID--PEPTIDOGLYCAN TEICHOIC ACID TRANSFERASE TAGU"/>
    <property type="match status" value="1"/>
</dbReference>
<feature type="transmembrane region" description="Helical" evidence="3">
    <location>
        <begin position="98"/>
        <end position="118"/>
    </location>
</feature>
<evidence type="ECO:0000256" key="3">
    <source>
        <dbReference type="SAM" id="Phobius"/>
    </source>
</evidence>
<dbReference type="Pfam" id="PF03816">
    <property type="entry name" value="LytR_cpsA_psr"/>
    <property type="match status" value="1"/>
</dbReference>
<evidence type="ECO:0000313" key="6">
    <source>
        <dbReference type="Proteomes" id="UP000248806"/>
    </source>
</evidence>
<accession>A0A326UBN4</accession>
<protein>
    <submittedName>
        <fullName evidence="5">LytR family transcriptional attenuator</fullName>
    </submittedName>
</protein>
<keyword evidence="3" id="KW-1133">Transmembrane helix</keyword>
<dbReference type="EMBL" id="QKUF01000001">
    <property type="protein sequence ID" value="PZW36022.1"/>
    <property type="molecule type" value="Genomic_DNA"/>
</dbReference>
<dbReference type="AlphaFoldDB" id="A0A326UBN4"/>
<dbReference type="Proteomes" id="UP000248806">
    <property type="component" value="Unassembled WGS sequence"/>
</dbReference>
<proteinExistence type="inferred from homology"/>
<feature type="domain" description="Cell envelope-related transcriptional attenuator" evidence="4">
    <location>
        <begin position="166"/>
        <end position="335"/>
    </location>
</feature>
<dbReference type="InterPro" id="IPR050922">
    <property type="entry name" value="LytR/CpsA/Psr_CW_biosynth"/>
</dbReference>
<keyword evidence="3" id="KW-0472">Membrane</keyword>
<dbReference type="RefSeq" id="WP_111317795.1">
    <property type="nucleotide sequence ID" value="NZ_BIFX01000001.1"/>
</dbReference>
<gene>
    <name evidence="5" type="ORF">EI42_00192</name>
</gene>
<keyword evidence="6" id="KW-1185">Reference proteome</keyword>
<dbReference type="PANTHER" id="PTHR33392">
    <property type="entry name" value="POLYISOPRENYL-TEICHOIC ACID--PEPTIDOGLYCAN TEICHOIC ACID TRANSFERASE TAGU"/>
    <property type="match status" value="1"/>
</dbReference>
<keyword evidence="3" id="KW-0812">Transmembrane</keyword>
<name>A0A326UBN4_THEHA</name>
<comment type="similarity">
    <text evidence="1">Belongs to the LytR/CpsA/Psr (LCP) family.</text>
</comment>
<dbReference type="OrthoDB" id="305468at2"/>
<dbReference type="InterPro" id="IPR004474">
    <property type="entry name" value="LytR_CpsA_psr"/>
</dbReference>
<evidence type="ECO:0000256" key="1">
    <source>
        <dbReference type="ARBA" id="ARBA00006068"/>
    </source>
</evidence>
<dbReference type="NCBIfam" id="TIGR00350">
    <property type="entry name" value="lytR_cpsA_psr"/>
    <property type="match status" value="1"/>
</dbReference>